<feature type="region of interest" description="Disordered" evidence="1">
    <location>
        <begin position="581"/>
        <end position="617"/>
    </location>
</feature>
<proteinExistence type="predicted"/>
<name>A0A7J0BLX2_9BACT</name>
<feature type="compositionally biased region" description="Low complexity" evidence="1">
    <location>
        <begin position="591"/>
        <end position="617"/>
    </location>
</feature>
<accession>A0A7J0BLX2</accession>
<evidence type="ECO:0000256" key="1">
    <source>
        <dbReference type="SAM" id="MobiDB-lite"/>
    </source>
</evidence>
<dbReference type="Proteomes" id="UP000503840">
    <property type="component" value="Unassembled WGS sequence"/>
</dbReference>
<keyword evidence="3" id="KW-1185">Reference proteome</keyword>
<feature type="region of interest" description="Disordered" evidence="1">
    <location>
        <begin position="1"/>
        <end position="43"/>
    </location>
</feature>
<dbReference type="EMBL" id="BLVO01000016">
    <property type="protein sequence ID" value="GFM34670.1"/>
    <property type="molecule type" value="Genomic_DNA"/>
</dbReference>
<protein>
    <submittedName>
        <fullName evidence="2">Uncharacterized protein</fullName>
    </submittedName>
</protein>
<comment type="caution">
    <text evidence="2">The sequence shown here is derived from an EMBL/GenBank/DDBJ whole genome shotgun (WGS) entry which is preliminary data.</text>
</comment>
<sequence length="617" mass="68158">MNITDATGKMRVTPSVTPSGASSATSSATSSANGRIKEYDDSSLRDKSEEIRKDFVEISGDALKKWVDEKNQTTEATQFWNTYFSYDREPAQQGVSRTITLSGNDIEVLEYQDGKLRKKIAGTFYGDKVTTSTEIYNARGDLAQTVDATLTGLEDKTAWTTTGKVKRDIRWFGNDGNVAREMKDSMELRSSYTSYKELMANIGSNSLDPAAVGDTQSDQFDLTLNDLRNQMTFDSHMSKYSAVLYQYEEGMLRKSVALSMRGDYLNLTNRTEDEQEGMGAFSTAEQAHATELSLSVTDYDKQGRVLQEESLRESEHNSNESGDGEMKQHYTLARYNEGTIVERSTGDFAMKEGKGGSFGRRPSILDTLATSQEEYASTVPQSASQLLATESVGFATEADHFGYAFNNSAQADAYNAARRIAAFGENQNPYSLTWTTENYVDGKLAARKVDEERAVLNPAREHSGFRTGGGLTEDARPQTVHSSNHVEESYRNGMLNVHAELNFNEYIREDAHGADVIRTHASGWKNTGLTRRHVDDTINAPLYEADRDGHAASYAMGRVLDRTLMGMHSLFSKLDYQNYEEPEQGLSESLSGSVFGRSPESSSESSSGSSFGSSFGS</sequence>
<reference evidence="2 3" key="1">
    <citation type="submission" date="2020-05" db="EMBL/GenBank/DDBJ databases">
        <title>Draft genome sequence of Desulfovibrio sp. strain HN2T.</title>
        <authorList>
            <person name="Ueno A."/>
            <person name="Tamazawa S."/>
            <person name="Tamamura S."/>
            <person name="Murakami T."/>
            <person name="Kiyama T."/>
            <person name="Inomata H."/>
            <person name="Amano Y."/>
            <person name="Miyakawa K."/>
            <person name="Tamaki H."/>
            <person name="Naganuma T."/>
            <person name="Kaneko K."/>
        </authorList>
    </citation>
    <scope>NUCLEOTIDE SEQUENCE [LARGE SCALE GENOMIC DNA]</scope>
    <source>
        <strain evidence="2 3">HN2</strain>
    </source>
</reference>
<evidence type="ECO:0000313" key="3">
    <source>
        <dbReference type="Proteomes" id="UP000503840"/>
    </source>
</evidence>
<dbReference type="RefSeq" id="WP_174406340.1">
    <property type="nucleotide sequence ID" value="NZ_BLVO01000016.1"/>
</dbReference>
<organism evidence="2 3">
    <name type="scientific">Desulfovibrio subterraneus</name>
    <dbReference type="NCBI Taxonomy" id="2718620"/>
    <lineage>
        <taxon>Bacteria</taxon>
        <taxon>Pseudomonadati</taxon>
        <taxon>Thermodesulfobacteriota</taxon>
        <taxon>Desulfovibrionia</taxon>
        <taxon>Desulfovibrionales</taxon>
        <taxon>Desulfovibrionaceae</taxon>
        <taxon>Desulfovibrio</taxon>
    </lineage>
</organism>
<gene>
    <name evidence="2" type="ORF">DSM101010T_30350</name>
</gene>
<evidence type="ECO:0000313" key="2">
    <source>
        <dbReference type="EMBL" id="GFM34670.1"/>
    </source>
</evidence>
<feature type="compositionally biased region" description="Low complexity" evidence="1">
    <location>
        <begin position="12"/>
        <end position="32"/>
    </location>
</feature>
<dbReference type="AlphaFoldDB" id="A0A7J0BLX2"/>